<evidence type="ECO:0000313" key="2">
    <source>
        <dbReference type="Proteomes" id="UP001652431"/>
    </source>
</evidence>
<proteinExistence type="predicted"/>
<dbReference type="EMBL" id="JAOQJU010000010">
    <property type="protein sequence ID" value="MCU6686786.1"/>
    <property type="molecule type" value="Genomic_DNA"/>
</dbReference>
<dbReference type="RefSeq" id="WP_262575295.1">
    <property type="nucleotide sequence ID" value="NZ_JAOQJU010000010.1"/>
</dbReference>
<protein>
    <recommendedName>
        <fullName evidence="3">Transposase</fullName>
    </recommendedName>
</protein>
<reference evidence="1 2" key="1">
    <citation type="journal article" date="2021" name="ISME Commun">
        <title>Automated analysis of genomic sequences facilitates high-throughput and comprehensive description of bacteria.</title>
        <authorList>
            <person name="Hitch T.C.A."/>
        </authorList>
    </citation>
    <scope>NUCLEOTIDE SEQUENCE [LARGE SCALE GENOMIC DNA]</scope>
    <source>
        <strain evidence="1 2">Sanger_03</strain>
    </source>
</reference>
<keyword evidence="2" id="KW-1185">Reference proteome</keyword>
<name>A0ABT2RN02_9FIRM</name>
<evidence type="ECO:0008006" key="3">
    <source>
        <dbReference type="Google" id="ProtNLM"/>
    </source>
</evidence>
<sequence>MSHRKMPAYGEREHGGRYILDDYCWSRNHCRAVTIRRWKRNLKKKARTKTRMQFVWVEGGYEQDEI</sequence>
<accession>A0ABT2RN02</accession>
<comment type="caution">
    <text evidence="1">The sequence shown here is derived from an EMBL/GenBank/DDBJ whole genome shotgun (WGS) entry which is preliminary data.</text>
</comment>
<dbReference type="Proteomes" id="UP001652431">
    <property type="component" value="Unassembled WGS sequence"/>
</dbReference>
<evidence type="ECO:0000313" key="1">
    <source>
        <dbReference type="EMBL" id="MCU6686786.1"/>
    </source>
</evidence>
<organism evidence="1 2">
    <name type="scientific">Dorea acetigenes</name>
    <dbReference type="NCBI Taxonomy" id="2981787"/>
    <lineage>
        <taxon>Bacteria</taxon>
        <taxon>Bacillati</taxon>
        <taxon>Bacillota</taxon>
        <taxon>Clostridia</taxon>
        <taxon>Lachnospirales</taxon>
        <taxon>Lachnospiraceae</taxon>
        <taxon>Dorea</taxon>
    </lineage>
</organism>
<gene>
    <name evidence="1" type="ORF">OCV99_09555</name>
</gene>